<evidence type="ECO:0000313" key="1">
    <source>
        <dbReference type="EMBL" id="MBN1574569.1"/>
    </source>
</evidence>
<reference evidence="1" key="2">
    <citation type="submission" date="2021-01" db="EMBL/GenBank/DDBJ databases">
        <authorList>
            <person name="Hahn C.R."/>
            <person name="Youssef N.H."/>
            <person name="Elshahed M."/>
        </authorList>
    </citation>
    <scope>NUCLEOTIDE SEQUENCE</scope>
    <source>
        <strain evidence="1">Zod_Metabat.24</strain>
    </source>
</reference>
<dbReference type="EMBL" id="JAFGIX010000083">
    <property type="protein sequence ID" value="MBN1574569.1"/>
    <property type="molecule type" value="Genomic_DNA"/>
</dbReference>
<name>A0A9D8KH47_9DELT</name>
<accession>A0A9D8KH47</accession>
<comment type="caution">
    <text evidence="1">The sequence shown here is derived from an EMBL/GenBank/DDBJ whole genome shotgun (WGS) entry which is preliminary data.</text>
</comment>
<protein>
    <submittedName>
        <fullName evidence="1">Uncharacterized protein</fullName>
    </submittedName>
</protein>
<organism evidence="1 2">
    <name type="scientific">Candidatus Zymogenus saltonus</name>
    <dbReference type="NCBI Taxonomy" id="2844893"/>
    <lineage>
        <taxon>Bacteria</taxon>
        <taxon>Deltaproteobacteria</taxon>
        <taxon>Candidatus Zymogenia</taxon>
        <taxon>Candidatus Zymogeniales</taxon>
        <taxon>Candidatus Zymogenaceae</taxon>
        <taxon>Candidatus Zymogenus</taxon>
    </lineage>
</organism>
<sequence length="67" mass="7569">MTLEKKLCAVCAWRRNCKKKFSTSSGGALYCSDFTKDLSIKEEPDVDLMENGGGAADGKKKDKYWKW</sequence>
<dbReference type="Proteomes" id="UP000809273">
    <property type="component" value="Unassembled WGS sequence"/>
</dbReference>
<gene>
    <name evidence="1" type="ORF">JW984_15335</name>
</gene>
<reference evidence="1" key="1">
    <citation type="journal article" date="2021" name="Environ. Microbiol.">
        <title>Genomic characterization of three novel Desulfobacterota classes expand the metabolic and phylogenetic diversity of the phylum.</title>
        <authorList>
            <person name="Murphy C.L."/>
            <person name="Biggerstaff J."/>
            <person name="Eichhorn A."/>
            <person name="Ewing E."/>
            <person name="Shahan R."/>
            <person name="Soriano D."/>
            <person name="Stewart S."/>
            <person name="VanMol K."/>
            <person name="Walker R."/>
            <person name="Walters P."/>
            <person name="Elshahed M.S."/>
            <person name="Youssef N.H."/>
        </authorList>
    </citation>
    <scope>NUCLEOTIDE SEQUENCE</scope>
    <source>
        <strain evidence="1">Zod_Metabat.24</strain>
    </source>
</reference>
<proteinExistence type="predicted"/>
<dbReference type="AlphaFoldDB" id="A0A9D8KH47"/>
<evidence type="ECO:0000313" key="2">
    <source>
        <dbReference type="Proteomes" id="UP000809273"/>
    </source>
</evidence>